<organism evidence="1 2">
    <name type="scientific">Puccinia striiformis</name>
    <dbReference type="NCBI Taxonomy" id="27350"/>
    <lineage>
        <taxon>Eukaryota</taxon>
        <taxon>Fungi</taxon>
        <taxon>Dikarya</taxon>
        <taxon>Basidiomycota</taxon>
        <taxon>Pucciniomycotina</taxon>
        <taxon>Pucciniomycetes</taxon>
        <taxon>Pucciniales</taxon>
        <taxon>Pucciniaceae</taxon>
        <taxon>Puccinia</taxon>
    </lineage>
</organism>
<name>A0A2S4VSX9_9BASI</name>
<dbReference type="VEuPathDB" id="FungiDB:PSHT_13643"/>
<comment type="caution">
    <text evidence="1">The sequence shown here is derived from an EMBL/GenBank/DDBJ whole genome shotgun (WGS) entry which is preliminary data.</text>
</comment>
<evidence type="ECO:0000313" key="1">
    <source>
        <dbReference type="EMBL" id="POW12636.1"/>
    </source>
</evidence>
<gene>
    <name evidence="1" type="ORF">PSTT_04200</name>
</gene>
<evidence type="ECO:0000313" key="2">
    <source>
        <dbReference type="Proteomes" id="UP000239156"/>
    </source>
</evidence>
<accession>A0A2S4VSX9</accession>
<sequence length="475" mass="53833">CEQTGEIGNKVTIDLVSEKASSEVLKSRKDLTRYTLTNVSMVTTPQIYSALQNSLRRNLATYAAIVKVVPVRQPNRHHRFDIWITNEYAAGLQSALRLDFVGRKKLPAEIRDSNNLAIMGIQEHLRTVEQYVPGIKEYIIFEKPKEKDFRGHCLYVHQYLAAHEVVTTFDNVSFDISDHWPVLIHTDLKNAKTSPTKKSWNRKHIVGHGRDLALSNRWDALQSDDIETEEELNKVAEEWVQTLNAIGEELHMLRIPQPAKQTYLNKATKNLVKRSRKARVLYNTALLENDHTKEVYARKGQRVKVAIKKIATEEKLTCSTRINKTLVENEGADFHSAVQAAQGRSQSNQDNSPCFDVNGRLMTEPNSILQARAAYYQDLASDPTGISKDPTSKWAHIPKKNLVGPESCSTSAKPATSLVRKKTGKKMTNTKELAPGKSGVLAIHIKKFLKVECQLQISKDWKDPEMDWYGENCYS</sequence>
<dbReference type="Proteomes" id="UP000239156">
    <property type="component" value="Unassembled WGS sequence"/>
</dbReference>
<dbReference type="VEuPathDB" id="FungiDB:PSTT_04200"/>
<feature type="non-terminal residue" evidence="1">
    <location>
        <position position="1"/>
    </location>
</feature>
<dbReference type="EMBL" id="PKSL01000030">
    <property type="protein sequence ID" value="POW12636.1"/>
    <property type="molecule type" value="Genomic_DNA"/>
</dbReference>
<dbReference type="AlphaFoldDB" id="A0A2S4VSX9"/>
<keyword evidence="2" id="KW-1185">Reference proteome</keyword>
<reference evidence="1" key="1">
    <citation type="submission" date="2017-12" db="EMBL/GenBank/DDBJ databases">
        <title>Gene loss provides genomic basis for host adaptation in cereal stripe rust fungi.</title>
        <authorList>
            <person name="Xia C."/>
        </authorList>
    </citation>
    <scope>NUCLEOTIDE SEQUENCE [LARGE SCALE GENOMIC DNA]</scope>
    <source>
        <strain evidence="1">93-210</strain>
    </source>
</reference>
<proteinExistence type="predicted"/>
<feature type="non-terminal residue" evidence="1">
    <location>
        <position position="475"/>
    </location>
</feature>
<protein>
    <submittedName>
        <fullName evidence="1">Uncharacterized protein</fullName>
    </submittedName>
</protein>